<organism evidence="1 2">
    <name type="scientific">Aspergillus melleus</name>
    <dbReference type="NCBI Taxonomy" id="138277"/>
    <lineage>
        <taxon>Eukaryota</taxon>
        <taxon>Fungi</taxon>
        <taxon>Dikarya</taxon>
        <taxon>Ascomycota</taxon>
        <taxon>Pezizomycotina</taxon>
        <taxon>Eurotiomycetes</taxon>
        <taxon>Eurotiomycetidae</taxon>
        <taxon>Eurotiales</taxon>
        <taxon>Aspergillaceae</taxon>
        <taxon>Aspergillus</taxon>
        <taxon>Aspergillus subgen. Circumdati</taxon>
    </lineage>
</organism>
<dbReference type="EMBL" id="JAOPJF010000014">
    <property type="protein sequence ID" value="KAK1146870.1"/>
    <property type="molecule type" value="Genomic_DNA"/>
</dbReference>
<evidence type="ECO:0000313" key="1">
    <source>
        <dbReference type="EMBL" id="KAK1146870.1"/>
    </source>
</evidence>
<comment type="caution">
    <text evidence="1">The sequence shown here is derived from an EMBL/GenBank/DDBJ whole genome shotgun (WGS) entry which is preliminary data.</text>
</comment>
<dbReference type="Proteomes" id="UP001177260">
    <property type="component" value="Unassembled WGS sequence"/>
</dbReference>
<proteinExistence type="predicted"/>
<keyword evidence="2" id="KW-1185">Reference proteome</keyword>
<sequence length="447" mass="49107">MDGTPHKKVRSACDACHGLKMKCSGGEPCTGCGRSGQTCIYSEPNRLGRPKGSKNKKISSPDKSKSDRNRTNTIETATAVGTRSGETVTAMSSEQHISLADGTFSPPGVEKWNDLVEENFLTDLDDGFLINISTSDFSWEQPSDIFDRLETETGIREYDPDSSIFSLDYEGPYPAPPGPGMTQLGDIPFVELRNCVAQDTSRPLYDAFPRPRLETQSFNPIETCACVDQHARFLSQLRKIEGNHYAASVPTILQATQDSKALWQRLVNCPACRHDRECVAVLMFAMGLRTIVRCLQALVSDQQSVLQRPLHHNRWGPHAPSVSSGGPSISTPHSLSTGSDRSAVFESVSTGTSRGRRGSGLSTNTIRVGNFEVPEDEQVFLVTVLITRTLGKIRTSYESMTDYIGRVHGSSPLNIGPSDKRPIHYVLEDLRRLVATTEGFVRGLVDR</sequence>
<gene>
    <name evidence="1" type="ORF">N8T08_002194</name>
</gene>
<name>A0ACC3B8N7_9EURO</name>
<protein>
    <submittedName>
        <fullName evidence="1">Uncharacterized protein</fullName>
    </submittedName>
</protein>
<reference evidence="1 2" key="1">
    <citation type="journal article" date="2023" name="ACS Omega">
        <title>Identification of the Neoaspergillic Acid Biosynthesis Gene Cluster by Establishing an In Vitro CRISPR-Ribonucleoprotein Genetic System in Aspergillus melleus.</title>
        <authorList>
            <person name="Yuan B."/>
            <person name="Grau M.F."/>
            <person name="Murata R.M."/>
            <person name="Torok T."/>
            <person name="Venkateswaran K."/>
            <person name="Stajich J.E."/>
            <person name="Wang C.C.C."/>
        </authorList>
    </citation>
    <scope>NUCLEOTIDE SEQUENCE [LARGE SCALE GENOMIC DNA]</scope>
    <source>
        <strain evidence="1 2">IMV 1140</strain>
    </source>
</reference>
<accession>A0ACC3B8N7</accession>
<evidence type="ECO:0000313" key="2">
    <source>
        <dbReference type="Proteomes" id="UP001177260"/>
    </source>
</evidence>